<evidence type="ECO:0000313" key="1">
    <source>
        <dbReference type="EMBL" id="SSZ47168.1"/>
    </source>
</evidence>
<gene>
    <name evidence="1" type="ORF">NCTC11661_00834</name>
</gene>
<dbReference type="EMBL" id="UFTJ01000001">
    <property type="protein sequence ID" value="SSZ47168.1"/>
    <property type="molecule type" value="Genomic_DNA"/>
</dbReference>
<reference evidence="1 2" key="1">
    <citation type="submission" date="2018-06" db="EMBL/GenBank/DDBJ databases">
        <authorList>
            <consortium name="Pathogen Informatics"/>
            <person name="Doyle S."/>
        </authorList>
    </citation>
    <scope>NUCLEOTIDE SEQUENCE [LARGE SCALE GENOMIC DNA]</scope>
    <source>
        <strain evidence="1 2">NCTC11661</strain>
    </source>
</reference>
<proteinExistence type="predicted"/>
<organism evidence="1 2">
    <name type="scientific">Bergeyella zoohelcum</name>
    <dbReference type="NCBI Taxonomy" id="1015"/>
    <lineage>
        <taxon>Bacteria</taxon>
        <taxon>Pseudomonadati</taxon>
        <taxon>Bacteroidota</taxon>
        <taxon>Flavobacteriia</taxon>
        <taxon>Flavobacteriales</taxon>
        <taxon>Weeksellaceae</taxon>
        <taxon>Bergeyella</taxon>
    </lineage>
</organism>
<dbReference type="Proteomes" id="UP000255515">
    <property type="component" value="Unassembled WGS sequence"/>
</dbReference>
<accession>A0A376BZQ6</accession>
<protein>
    <submittedName>
        <fullName evidence="1">Uncharacterized protein</fullName>
    </submittedName>
</protein>
<dbReference type="AlphaFoldDB" id="A0A376BZQ6"/>
<sequence length="61" mass="7041">MTAEDLLPIINALDVSEKKRLILILNKECYSKEAKANKSKIAEDLVRKKLLKTIFKTPREK</sequence>
<evidence type="ECO:0000313" key="2">
    <source>
        <dbReference type="Proteomes" id="UP000255515"/>
    </source>
</evidence>
<name>A0A376BZQ6_9FLAO</name>